<keyword evidence="5 8" id="KW-1133">Transmembrane helix</keyword>
<dbReference type="Pfam" id="PF04178">
    <property type="entry name" value="Got1"/>
    <property type="match status" value="1"/>
</dbReference>
<evidence type="ECO:0000313" key="9">
    <source>
        <dbReference type="EMBL" id="CEM53328.1"/>
    </source>
</evidence>
<dbReference type="InterPro" id="IPR011691">
    <property type="entry name" value="Vesicle_transpt_SFT2"/>
</dbReference>
<dbReference type="AlphaFoldDB" id="A0A0G4I8A4"/>
<dbReference type="PhylomeDB" id="A0A0G4I8A4"/>
<evidence type="ECO:0000256" key="7">
    <source>
        <dbReference type="ARBA" id="ARBA00025800"/>
    </source>
</evidence>
<comment type="subcellular location">
    <subcellularLocation>
        <location evidence="1 8">Membrane</location>
        <topology evidence="1 8">Multi-pass membrane protein</topology>
    </subcellularLocation>
</comment>
<feature type="transmembrane region" description="Helical" evidence="8">
    <location>
        <begin position="79"/>
        <end position="99"/>
    </location>
</feature>
<dbReference type="GO" id="GO:0016020">
    <property type="term" value="C:membrane"/>
    <property type="evidence" value="ECO:0007669"/>
    <property type="project" value="UniProtKB-SubCell"/>
</dbReference>
<comment type="function">
    <text evidence="8">May be involved in fusion of retrograde transport vesicles derived from an endocytic compartment with the Golgi complex.</text>
</comment>
<feature type="transmembrane region" description="Helical" evidence="8">
    <location>
        <begin position="20"/>
        <end position="40"/>
    </location>
</feature>
<dbReference type="PANTHER" id="PTHR23137:SF6">
    <property type="entry name" value="VESICLE TRANSPORT PROTEIN"/>
    <property type="match status" value="1"/>
</dbReference>
<keyword evidence="2 8" id="KW-0813">Transport</keyword>
<dbReference type="GO" id="GO:0005737">
    <property type="term" value="C:cytoplasm"/>
    <property type="evidence" value="ECO:0007669"/>
    <property type="project" value="UniProtKB-ARBA"/>
</dbReference>
<evidence type="ECO:0000256" key="1">
    <source>
        <dbReference type="ARBA" id="ARBA00004141"/>
    </source>
</evidence>
<evidence type="ECO:0000256" key="5">
    <source>
        <dbReference type="ARBA" id="ARBA00022989"/>
    </source>
</evidence>
<evidence type="ECO:0000256" key="4">
    <source>
        <dbReference type="ARBA" id="ARBA00022927"/>
    </source>
</evidence>
<evidence type="ECO:0000256" key="3">
    <source>
        <dbReference type="ARBA" id="ARBA00022692"/>
    </source>
</evidence>
<keyword evidence="6 8" id="KW-0472">Membrane</keyword>
<accession>A0A0G4I8A4</accession>
<dbReference type="GO" id="GO:0015031">
    <property type="term" value="P:protein transport"/>
    <property type="evidence" value="ECO:0007669"/>
    <property type="project" value="UniProtKB-KW"/>
</dbReference>
<dbReference type="PANTHER" id="PTHR23137">
    <property type="entry name" value="VESICLE TRANSPORT PROTEIN-RELATED"/>
    <property type="match status" value="1"/>
</dbReference>
<protein>
    <recommendedName>
        <fullName evidence="8">Vesicle transport protein</fullName>
    </recommendedName>
</protein>
<evidence type="ECO:0000256" key="6">
    <source>
        <dbReference type="ARBA" id="ARBA00023136"/>
    </source>
</evidence>
<proteinExistence type="inferred from homology"/>
<comment type="similarity">
    <text evidence="7 8">Belongs to the SFT2 family.</text>
</comment>
<dbReference type="VEuPathDB" id="CryptoDB:Cvel_11885"/>
<dbReference type="InterPro" id="IPR007305">
    <property type="entry name" value="Vesicle_transpt_Got1/SFT2"/>
</dbReference>
<evidence type="ECO:0000256" key="2">
    <source>
        <dbReference type="ARBA" id="ARBA00022448"/>
    </source>
</evidence>
<dbReference type="GO" id="GO:0012505">
    <property type="term" value="C:endomembrane system"/>
    <property type="evidence" value="ECO:0007669"/>
    <property type="project" value="UniProtKB-ARBA"/>
</dbReference>
<comment type="caution">
    <text evidence="8">Lacks conserved residue(s) required for the propagation of feature annotation.</text>
</comment>
<dbReference type="EMBL" id="CDMZ01005632">
    <property type="protein sequence ID" value="CEM53328.1"/>
    <property type="molecule type" value="Genomic_DNA"/>
</dbReference>
<organism evidence="9">
    <name type="scientific">Chromera velia CCMP2878</name>
    <dbReference type="NCBI Taxonomy" id="1169474"/>
    <lineage>
        <taxon>Eukaryota</taxon>
        <taxon>Sar</taxon>
        <taxon>Alveolata</taxon>
        <taxon>Colpodellida</taxon>
        <taxon>Chromeraceae</taxon>
        <taxon>Chromera</taxon>
    </lineage>
</organism>
<gene>
    <name evidence="9" type="ORF">Cvel_11885</name>
</gene>
<feature type="transmembrane region" description="Helical" evidence="8">
    <location>
        <begin position="52"/>
        <end position="73"/>
    </location>
</feature>
<sequence length="114" mass="12414">MLSFGSFSRMLAGEPVDFAVKYTVGNVLSICATAFLVGPARQLRNMTASTRLAASCIYIGSLLLTVVLCFVFPIAPLIIISIIVQWGALSWYCLSYIPYARRAARGLFNSIVDV</sequence>
<name>A0A0G4I8A4_9ALVE</name>
<evidence type="ECO:0000256" key="8">
    <source>
        <dbReference type="RuleBase" id="RU363111"/>
    </source>
</evidence>
<reference evidence="9" key="1">
    <citation type="submission" date="2014-11" db="EMBL/GenBank/DDBJ databases">
        <authorList>
            <person name="Otto D Thomas"/>
            <person name="Naeem Raeece"/>
        </authorList>
    </citation>
    <scope>NUCLEOTIDE SEQUENCE</scope>
</reference>
<keyword evidence="3 8" id="KW-0812">Transmembrane</keyword>
<dbReference type="GO" id="GO:0016192">
    <property type="term" value="P:vesicle-mediated transport"/>
    <property type="evidence" value="ECO:0007669"/>
    <property type="project" value="InterPro"/>
</dbReference>
<keyword evidence="4 8" id="KW-0653">Protein transport</keyword>